<dbReference type="EMBL" id="MAHX01000018">
    <property type="protein sequence ID" value="OPC62124.1"/>
    <property type="molecule type" value="Genomic_DNA"/>
</dbReference>
<keyword evidence="1" id="KW-0812">Transmembrane</keyword>
<feature type="transmembrane region" description="Helical" evidence="1">
    <location>
        <begin position="6"/>
        <end position="28"/>
    </location>
</feature>
<evidence type="ECO:0008006" key="4">
    <source>
        <dbReference type="Google" id="ProtNLM"/>
    </source>
</evidence>
<keyword evidence="1" id="KW-0472">Membrane</keyword>
<keyword evidence="3" id="KW-1185">Reference proteome</keyword>
<organism evidence="2 3">
    <name type="scientific">Elizabethkingia occulta</name>
    <dbReference type="NCBI Taxonomy" id="1867263"/>
    <lineage>
        <taxon>Bacteria</taxon>
        <taxon>Pseudomonadati</taxon>
        <taxon>Bacteroidota</taxon>
        <taxon>Flavobacteriia</taxon>
        <taxon>Flavobacteriales</taxon>
        <taxon>Weeksellaceae</taxon>
        <taxon>Elizabethkingia</taxon>
    </lineage>
</organism>
<evidence type="ECO:0000313" key="2">
    <source>
        <dbReference type="EMBL" id="OPC62124.1"/>
    </source>
</evidence>
<keyword evidence="1" id="KW-1133">Transmembrane helix</keyword>
<proteinExistence type="predicted"/>
<sequence>MIERYIDMSIIIDIVIFLVFPVSVFIWYKYYGEEYYIEEEVSCKELLMYGYCLDINHLIERNSPYFWYCFQKVYPDFCAGLLEENPSLGISELKLCAYIYQRYKSCEIAEYTNMPMTSVKHNLFVVENKLKLLPGENLQTWLRNYYATE</sequence>
<evidence type="ECO:0000256" key="1">
    <source>
        <dbReference type="SAM" id="Phobius"/>
    </source>
</evidence>
<accession>A0A1T3MC60</accession>
<reference evidence="2 3" key="1">
    <citation type="submission" date="2016-06" db="EMBL/GenBank/DDBJ databases">
        <title>Revisiting the taxonomy of the Elizabethkingia Genus based on Whole-Genome Sequencing, Optical Mapping, and MALDI-TOF.</title>
        <authorList>
            <person name="Nicholson A.C."/>
        </authorList>
    </citation>
    <scope>NUCLEOTIDE SEQUENCE [LARGE SCALE GENOMIC DNA]</scope>
    <source>
        <strain evidence="2 3">G4070</strain>
    </source>
</reference>
<name>A0A1T3MC60_9FLAO</name>
<evidence type="ECO:0000313" key="3">
    <source>
        <dbReference type="Proteomes" id="UP000190813"/>
    </source>
</evidence>
<dbReference type="RefSeq" id="WP_078772834.1">
    <property type="nucleotide sequence ID" value="NZ_CBCSBR010000065.1"/>
</dbReference>
<dbReference type="Proteomes" id="UP000190813">
    <property type="component" value="Unassembled WGS sequence"/>
</dbReference>
<gene>
    <name evidence="2" type="ORF">BAZ10_09720</name>
</gene>
<dbReference type="AlphaFoldDB" id="A0A1T3MC60"/>
<protein>
    <recommendedName>
        <fullName evidence="4">HTH luxR-type domain-containing protein</fullName>
    </recommendedName>
</protein>
<comment type="caution">
    <text evidence="2">The sequence shown here is derived from an EMBL/GenBank/DDBJ whole genome shotgun (WGS) entry which is preliminary data.</text>
</comment>